<dbReference type="PANTHER" id="PTHR31636">
    <property type="entry name" value="OSJNBA0084A10.13 PROTEIN-RELATED"/>
    <property type="match status" value="1"/>
</dbReference>
<feature type="region of interest" description="Disordered" evidence="4">
    <location>
        <begin position="46"/>
        <end position="69"/>
    </location>
</feature>
<dbReference type="Proteomes" id="UP001346149">
    <property type="component" value="Unassembled WGS sequence"/>
</dbReference>
<dbReference type="EMBL" id="JAXQNO010000020">
    <property type="protein sequence ID" value="KAK4772581.1"/>
    <property type="molecule type" value="Genomic_DNA"/>
</dbReference>
<accession>A0AAN7L0H7</accession>
<feature type="region of interest" description="Disordered" evidence="4">
    <location>
        <begin position="212"/>
        <end position="254"/>
    </location>
</feature>
<evidence type="ECO:0000256" key="3">
    <source>
        <dbReference type="PROSITE-ProRule" id="PRU01191"/>
    </source>
</evidence>
<evidence type="ECO:0000313" key="5">
    <source>
        <dbReference type="EMBL" id="KAK4772581.1"/>
    </source>
</evidence>
<feature type="short sequence motif" description="LXXLL motif" evidence="3">
    <location>
        <begin position="521"/>
        <end position="525"/>
    </location>
</feature>
<dbReference type="AlphaFoldDB" id="A0AAN7L0H7"/>
<evidence type="ECO:0000256" key="4">
    <source>
        <dbReference type="SAM" id="MobiDB-lite"/>
    </source>
</evidence>
<dbReference type="InterPro" id="IPR005202">
    <property type="entry name" value="TF_GRAS"/>
</dbReference>
<keyword evidence="2" id="KW-0804">Transcription</keyword>
<protein>
    <submittedName>
        <fullName evidence="5">Uncharacterized protein</fullName>
    </submittedName>
</protein>
<feature type="region of interest" description="VHIID" evidence="3">
    <location>
        <begin position="391"/>
        <end position="456"/>
    </location>
</feature>
<keyword evidence="1" id="KW-0805">Transcription regulation</keyword>
<feature type="region of interest" description="SAW" evidence="3">
    <location>
        <begin position="611"/>
        <end position="686"/>
    </location>
</feature>
<evidence type="ECO:0000256" key="1">
    <source>
        <dbReference type="ARBA" id="ARBA00023015"/>
    </source>
</evidence>
<sequence length="688" mass="78323">MEDTIRTQPSNFLSELKFNPGSIQIPPIKHLLDGFDCDARLPNGFPNPKGGPFSHSSTSSEADSPEENDFWASDSSLKFISEILMEEDLEEKPCMLLDCLALQAAEKSFYDVLNQEYDPSSVCIQNSSDQVTQNAILSSPQESGPHTCSCQVNNFIGLGVTEVPPSGNHVAPCVHLAESFVSNYELLDSYNHNEEDGENVLLDQPWLSGSTGVDSYEGNLGSSSDSRGKKSHGREEVDFPQEGRMNKQSAISKEEPEQLELFDEVLLCQAAWKGQMCPLYDDWEVEPSRKVAENSPTKGRSRQKKRRGAKGEVVDLWTLLTQCAQAVAANDHRSSTELIKHIRQHSSPYGDGNQRMAHCFVNGLEARLAGTEAPTYLSAARTSAADILKAYQFYARTCPFQRMSNVFTNGTIMRMVEKATTLHIIDFGILYGFQWPCLIQRISKRRGGPPKIRMTGIELPQPGFKPAERVEETGRRLAKYCERFGVEFEYYAIAKKWEMIQLEDLKIDRNDFTVVNCLYRLKYLLDESVVIDSPRDAVLKLIRSIEPDLFVHGVVNGTYNTPFFLTRFREALFHFSSLFDMFEVAQDERENEHRMMYEQQVFGRNAMNVIACEGAARVERPESYKQWQVRNMRAGFRQIQIYDDLFKKVKSVIRSEYHKDFIIDQDMHWMLQGWKGRIIMALSCWVPA</sequence>
<feature type="short sequence motif" description="VHIID" evidence="3">
    <location>
        <begin position="422"/>
        <end position="426"/>
    </location>
</feature>
<evidence type="ECO:0000313" key="6">
    <source>
        <dbReference type="Proteomes" id="UP001346149"/>
    </source>
</evidence>
<comment type="caution">
    <text evidence="3">Lacks conserved residue(s) required for the propagation of feature annotation.</text>
</comment>
<reference evidence="5 6" key="1">
    <citation type="journal article" date="2023" name="Hortic Res">
        <title>Pangenome of water caltrop reveals structural variations and asymmetric subgenome divergence after allopolyploidization.</title>
        <authorList>
            <person name="Zhang X."/>
            <person name="Chen Y."/>
            <person name="Wang L."/>
            <person name="Yuan Y."/>
            <person name="Fang M."/>
            <person name="Shi L."/>
            <person name="Lu R."/>
            <person name="Comes H.P."/>
            <person name="Ma Y."/>
            <person name="Chen Y."/>
            <person name="Huang G."/>
            <person name="Zhou Y."/>
            <person name="Zheng Z."/>
            <person name="Qiu Y."/>
        </authorList>
    </citation>
    <scope>NUCLEOTIDE SEQUENCE [LARGE SCALE GENOMIC DNA]</scope>
    <source>
        <strain evidence="5">F231</strain>
    </source>
</reference>
<feature type="region of interest" description="Leucine repeat II (LRII)" evidence="3">
    <location>
        <begin position="472"/>
        <end position="504"/>
    </location>
</feature>
<comment type="caution">
    <text evidence="5">The sequence shown here is derived from an EMBL/GenBank/DDBJ whole genome shotgun (WGS) entry which is preliminary data.</text>
</comment>
<proteinExistence type="inferred from homology"/>
<gene>
    <name evidence="5" type="ORF">SAY86_014356</name>
</gene>
<dbReference type="PROSITE" id="PS50985">
    <property type="entry name" value="GRAS"/>
    <property type="match status" value="1"/>
</dbReference>
<organism evidence="5 6">
    <name type="scientific">Trapa natans</name>
    <name type="common">Water chestnut</name>
    <dbReference type="NCBI Taxonomy" id="22666"/>
    <lineage>
        <taxon>Eukaryota</taxon>
        <taxon>Viridiplantae</taxon>
        <taxon>Streptophyta</taxon>
        <taxon>Embryophyta</taxon>
        <taxon>Tracheophyta</taxon>
        <taxon>Spermatophyta</taxon>
        <taxon>Magnoliopsida</taxon>
        <taxon>eudicotyledons</taxon>
        <taxon>Gunneridae</taxon>
        <taxon>Pentapetalae</taxon>
        <taxon>rosids</taxon>
        <taxon>malvids</taxon>
        <taxon>Myrtales</taxon>
        <taxon>Lythraceae</taxon>
        <taxon>Trapa</taxon>
    </lineage>
</organism>
<keyword evidence="6" id="KW-1185">Reference proteome</keyword>
<dbReference type="Pfam" id="PF03514">
    <property type="entry name" value="GRAS"/>
    <property type="match status" value="1"/>
</dbReference>
<evidence type="ECO:0000256" key="2">
    <source>
        <dbReference type="ARBA" id="ARBA00023163"/>
    </source>
</evidence>
<name>A0AAN7L0H7_TRANT</name>
<comment type="similarity">
    <text evidence="3">Belongs to the GRAS family.</text>
</comment>